<dbReference type="InterPro" id="IPR016161">
    <property type="entry name" value="Ald_DH/histidinol_DH"/>
</dbReference>
<evidence type="ECO:0000256" key="1">
    <source>
        <dbReference type="ARBA" id="ARBA00023002"/>
    </source>
</evidence>
<dbReference type="Gene3D" id="3.40.605.10">
    <property type="entry name" value="Aldehyde Dehydrogenase, Chain A, domain 1"/>
    <property type="match status" value="1"/>
</dbReference>
<evidence type="ECO:0000313" key="7">
    <source>
        <dbReference type="Proteomes" id="UP000027746"/>
    </source>
</evidence>
<dbReference type="PROSITE" id="PS00687">
    <property type="entry name" value="ALDEHYDE_DEHYDR_GLU"/>
    <property type="match status" value="1"/>
</dbReference>
<keyword evidence="1 4" id="KW-0560">Oxidoreductase</keyword>
<dbReference type="InterPro" id="IPR029510">
    <property type="entry name" value="Ald_DH_CS_GLU"/>
</dbReference>
<reference evidence="6 7" key="1">
    <citation type="submission" date="2014-01" db="EMBL/GenBank/DDBJ databases">
        <title>Sulfitobacter sp. H3 (MCCC 1A00686) Genome Sequencing.</title>
        <authorList>
            <person name="Lai Q."/>
            <person name="Hong Z."/>
        </authorList>
    </citation>
    <scope>NUCLEOTIDE SEQUENCE [LARGE SCALE GENOMIC DNA]</scope>
    <source>
        <strain evidence="6 7">H3</strain>
    </source>
</reference>
<dbReference type="Pfam" id="PF00171">
    <property type="entry name" value="Aldedh"/>
    <property type="match status" value="1"/>
</dbReference>
<dbReference type="NCBIfam" id="NF010000">
    <property type="entry name" value="PRK13473.1"/>
    <property type="match status" value="1"/>
</dbReference>
<dbReference type="Proteomes" id="UP000027746">
    <property type="component" value="Unassembled WGS sequence"/>
</dbReference>
<dbReference type="InterPro" id="IPR016162">
    <property type="entry name" value="Ald_DH_N"/>
</dbReference>
<dbReference type="CDD" id="cd07092">
    <property type="entry name" value="ALDH_ABALDH-YdcW"/>
    <property type="match status" value="1"/>
</dbReference>
<evidence type="ECO:0000256" key="4">
    <source>
        <dbReference type="RuleBase" id="RU003345"/>
    </source>
</evidence>
<dbReference type="InterPro" id="IPR015657">
    <property type="entry name" value="Aminobutyraldehyde_DH"/>
</dbReference>
<dbReference type="RefSeq" id="WP_037927591.1">
    <property type="nucleotide sequence ID" value="NZ_CP054606.1"/>
</dbReference>
<dbReference type="InterPro" id="IPR015590">
    <property type="entry name" value="Aldehyde_DH_dom"/>
</dbReference>
<dbReference type="GeneID" id="68872555"/>
<evidence type="ECO:0000259" key="5">
    <source>
        <dbReference type="Pfam" id="PF00171"/>
    </source>
</evidence>
<evidence type="ECO:0000313" key="6">
    <source>
        <dbReference type="EMBL" id="KEJ95365.1"/>
    </source>
</evidence>
<evidence type="ECO:0000256" key="3">
    <source>
        <dbReference type="PROSITE-ProRule" id="PRU10007"/>
    </source>
</evidence>
<protein>
    <submittedName>
        <fullName evidence="6">Gamma-aminobutyraldehyde dehydrogenase</fullName>
        <ecNumber evidence="6">1.2.1.19</ecNumber>
    </submittedName>
</protein>
<name>A0A073J0H3_9RHOB</name>
<dbReference type="FunFam" id="3.40.605.10:FF:000001">
    <property type="entry name" value="Aldehyde dehydrogenase 1"/>
    <property type="match status" value="1"/>
</dbReference>
<dbReference type="Gene3D" id="3.40.309.10">
    <property type="entry name" value="Aldehyde Dehydrogenase, Chain A, domain 2"/>
    <property type="match status" value="1"/>
</dbReference>
<dbReference type="EC" id="1.2.1.19" evidence="6"/>
<dbReference type="EMBL" id="JAMD01000007">
    <property type="protein sequence ID" value="KEJ95365.1"/>
    <property type="molecule type" value="Genomic_DNA"/>
</dbReference>
<keyword evidence="7" id="KW-1185">Reference proteome</keyword>
<dbReference type="InterPro" id="IPR016163">
    <property type="entry name" value="Ald_DH_C"/>
</dbReference>
<dbReference type="GO" id="GO:0019145">
    <property type="term" value="F:aminobutyraldehyde dehydrogenase (NAD+) activity"/>
    <property type="evidence" value="ECO:0007669"/>
    <property type="project" value="UniProtKB-EC"/>
</dbReference>
<feature type="active site" evidence="3">
    <location>
        <position position="246"/>
    </location>
</feature>
<dbReference type="SUPFAM" id="SSF53720">
    <property type="entry name" value="ALDH-like"/>
    <property type="match status" value="1"/>
</dbReference>
<keyword evidence="2" id="KW-0520">NAD</keyword>
<feature type="domain" description="Aldehyde dehydrogenase" evidence="5">
    <location>
        <begin position="12"/>
        <end position="470"/>
    </location>
</feature>
<dbReference type="PANTHER" id="PTHR11699">
    <property type="entry name" value="ALDEHYDE DEHYDROGENASE-RELATED"/>
    <property type="match status" value="1"/>
</dbReference>
<dbReference type="AlphaFoldDB" id="A0A073J0H3"/>
<gene>
    <name evidence="6" type="ORF">SUH3_22830</name>
</gene>
<comment type="caution">
    <text evidence="6">The sequence shown here is derived from an EMBL/GenBank/DDBJ whole genome shotgun (WGS) entry which is preliminary data.</text>
</comment>
<comment type="similarity">
    <text evidence="4">Belongs to the aldehyde dehydrogenase family.</text>
</comment>
<accession>A0A073J0H3</accession>
<dbReference type="FunFam" id="3.40.309.10:FF:000010">
    <property type="entry name" value="Gamma-aminobutyraldehyde dehydrogenase"/>
    <property type="match status" value="1"/>
</dbReference>
<sequence length="474" mass="50744">METANYIDGSFVPGRGDAIELINPRTGAGIVTVHSASADQINAAVMAARRAFPAWSETTPSDRAALLLQIADRIEADGDRLAGLEALNCGKPFHCVRDDEIPATADCFRFFAGAIRSMTGPLAGEYLVGHTSFVRRDPVGVVAAIAPWNYPLMMLAWKLAPSLAAGNTVVLKPAEHTPLTALRFAALVADILPKGVLSILTGDGPGVGATLIGHPQVDMISLTGDVGTGKAVLSAAATTIKRTHLELGGKAPVLVFDDADVDAAVDAVRNFGFYNAGQDCTAACRVYAQSGIHDVFAQKLSEAVKTLRYDNADDSENEIPPLITAKQRDRVDGFVQRARAREGVRVLCGGAVGEGKGHYYQPTVITNVTQDDEIVRKEVFGPVVTVVRFDDEAQAMGWANDTDYGLASSVWTRDVSRAMRVAKGLRFGCTWVNTHFMLVNEMPHGGLKASGYGRDMSLHALEDYTAIRHIMIAH</sequence>
<evidence type="ECO:0000256" key="2">
    <source>
        <dbReference type="ARBA" id="ARBA00023027"/>
    </source>
</evidence>
<dbReference type="OrthoDB" id="9812625at2"/>
<organism evidence="6 7">
    <name type="scientific">Pseudosulfitobacter pseudonitzschiae</name>
    <dbReference type="NCBI Taxonomy" id="1402135"/>
    <lineage>
        <taxon>Bacteria</taxon>
        <taxon>Pseudomonadati</taxon>
        <taxon>Pseudomonadota</taxon>
        <taxon>Alphaproteobacteria</taxon>
        <taxon>Rhodobacterales</taxon>
        <taxon>Roseobacteraceae</taxon>
        <taxon>Pseudosulfitobacter</taxon>
    </lineage>
</organism>
<proteinExistence type="inferred from homology"/>